<evidence type="ECO:0000256" key="5">
    <source>
        <dbReference type="ARBA" id="ARBA00023002"/>
    </source>
</evidence>
<reference evidence="7 8" key="1">
    <citation type="submission" date="2020-08" db="EMBL/GenBank/DDBJ databases">
        <title>Genomic Encyclopedia of Type Strains, Phase IV (KMG-IV): sequencing the most valuable type-strain genomes for metagenomic binning, comparative biology and taxonomic classification.</title>
        <authorList>
            <person name="Goeker M."/>
        </authorList>
    </citation>
    <scope>NUCLEOTIDE SEQUENCE [LARGE SCALE GENOMIC DNA]</scope>
    <source>
        <strain evidence="7 8">DSM 17976</strain>
    </source>
</reference>
<evidence type="ECO:0000256" key="1">
    <source>
        <dbReference type="ARBA" id="ARBA00001947"/>
    </source>
</evidence>
<evidence type="ECO:0000313" key="7">
    <source>
        <dbReference type="EMBL" id="MBB3839857.1"/>
    </source>
</evidence>
<dbReference type="Pfam" id="PF02900">
    <property type="entry name" value="LigB"/>
    <property type="match status" value="1"/>
</dbReference>
<dbReference type="Gene3D" id="3.40.830.10">
    <property type="entry name" value="LigB-like"/>
    <property type="match status" value="1"/>
</dbReference>
<dbReference type="SUPFAM" id="SSF53213">
    <property type="entry name" value="LigB-like"/>
    <property type="match status" value="1"/>
</dbReference>
<keyword evidence="7" id="KW-0223">Dioxygenase</keyword>
<evidence type="ECO:0000256" key="4">
    <source>
        <dbReference type="ARBA" id="ARBA00022833"/>
    </source>
</evidence>
<keyword evidence="8" id="KW-1185">Reference proteome</keyword>
<dbReference type="GO" id="GO:0008198">
    <property type="term" value="F:ferrous iron binding"/>
    <property type="evidence" value="ECO:0007669"/>
    <property type="project" value="InterPro"/>
</dbReference>
<comment type="cofactor">
    <cofactor evidence="1">
        <name>Zn(2+)</name>
        <dbReference type="ChEBI" id="CHEBI:29105"/>
    </cofactor>
</comment>
<dbReference type="PIRSF" id="PIRSF006157">
    <property type="entry name" value="Doxgns_DODA"/>
    <property type="match status" value="1"/>
</dbReference>
<evidence type="ECO:0000256" key="2">
    <source>
        <dbReference type="ARBA" id="ARBA00007581"/>
    </source>
</evidence>
<organism evidence="7 8">
    <name type="scientific">Runella defluvii</name>
    <dbReference type="NCBI Taxonomy" id="370973"/>
    <lineage>
        <taxon>Bacteria</taxon>
        <taxon>Pseudomonadati</taxon>
        <taxon>Bacteroidota</taxon>
        <taxon>Cytophagia</taxon>
        <taxon>Cytophagales</taxon>
        <taxon>Spirosomataceae</taxon>
        <taxon>Runella</taxon>
    </lineage>
</organism>
<dbReference type="EC" id="1.13.11.-" evidence="7"/>
<dbReference type="RefSeq" id="WP_183976460.1">
    <property type="nucleotide sequence ID" value="NZ_JACIBY010000008.1"/>
</dbReference>
<protein>
    <submittedName>
        <fullName evidence="7">4,5-DOPA dioxygenase extradiol</fullName>
        <ecNumber evidence="7">1.13.11.-</ecNumber>
    </submittedName>
</protein>
<dbReference type="Proteomes" id="UP000541352">
    <property type="component" value="Unassembled WGS sequence"/>
</dbReference>
<keyword evidence="5 7" id="KW-0560">Oxidoreductase</keyword>
<dbReference type="InterPro" id="IPR004183">
    <property type="entry name" value="Xdiol_dOase_suB"/>
</dbReference>
<dbReference type="NCBIfam" id="NF007914">
    <property type="entry name" value="PRK10628.1"/>
    <property type="match status" value="1"/>
</dbReference>
<sequence>MKRKEFLQTLSLLPLAGYTANANVLKLLNHNPSSNRTPLLFIGHGSPMNGITDNAYSNAWKELGQKLEPPKAILCISAHWLTKGTFVTALEEQRTIHSFSNFPKELFDVKYTPKGNLSLAQETRELIKTTQVEFSHDWGLDHGAWTVIRRLYPNANIPVIQLSVDYTKPAEYHYQLGKQLASLRRKGVLILGSGNIIHNLYTTSNNAKPFDWAIEAKEKFNKLIADKNHTPLLKYQSLGEYANNAIPTPDHFFPLLYVLGLQEEDENVRFFNDDILSGSLSMTSLHIEKG</sequence>
<dbReference type="PANTHER" id="PTHR30096:SF0">
    <property type="entry name" value="4,5-DOPA DIOXYGENASE EXTRADIOL-LIKE PROTEIN"/>
    <property type="match status" value="1"/>
</dbReference>
<comment type="similarity">
    <text evidence="2">Belongs to the DODA-type extradiol aromatic ring-opening dioxygenase family.</text>
</comment>
<dbReference type="GO" id="GO:0016702">
    <property type="term" value="F:oxidoreductase activity, acting on single donors with incorporation of molecular oxygen, incorporation of two atoms of oxygen"/>
    <property type="evidence" value="ECO:0007669"/>
    <property type="project" value="UniProtKB-ARBA"/>
</dbReference>
<dbReference type="AlphaFoldDB" id="A0A7W5ZLZ0"/>
<dbReference type="PANTHER" id="PTHR30096">
    <property type="entry name" value="4,5-DOPA DIOXYGENASE EXTRADIOL-LIKE PROTEIN"/>
    <property type="match status" value="1"/>
</dbReference>
<dbReference type="InterPro" id="IPR014436">
    <property type="entry name" value="Extradiol_dOase_DODA"/>
</dbReference>
<dbReference type="CDD" id="cd07363">
    <property type="entry name" value="45_DOPA_Dioxygenase"/>
    <property type="match status" value="1"/>
</dbReference>
<comment type="caution">
    <text evidence="7">The sequence shown here is derived from an EMBL/GenBank/DDBJ whole genome shotgun (WGS) entry which is preliminary data.</text>
</comment>
<evidence type="ECO:0000256" key="3">
    <source>
        <dbReference type="ARBA" id="ARBA00022723"/>
    </source>
</evidence>
<evidence type="ECO:0000259" key="6">
    <source>
        <dbReference type="Pfam" id="PF02900"/>
    </source>
</evidence>
<proteinExistence type="inferred from homology"/>
<accession>A0A7W5ZLZ0</accession>
<feature type="domain" description="Extradiol ring-cleavage dioxygenase class III enzyme subunit B" evidence="6">
    <location>
        <begin position="55"/>
        <end position="267"/>
    </location>
</feature>
<keyword evidence="3" id="KW-0479">Metal-binding</keyword>
<dbReference type="GO" id="GO:0008270">
    <property type="term" value="F:zinc ion binding"/>
    <property type="evidence" value="ECO:0007669"/>
    <property type="project" value="InterPro"/>
</dbReference>
<gene>
    <name evidence="7" type="ORF">FHS57_003868</name>
</gene>
<evidence type="ECO:0000313" key="8">
    <source>
        <dbReference type="Proteomes" id="UP000541352"/>
    </source>
</evidence>
<name>A0A7W5ZLZ0_9BACT</name>
<dbReference type="EMBL" id="JACIBY010000008">
    <property type="protein sequence ID" value="MBB3839857.1"/>
    <property type="molecule type" value="Genomic_DNA"/>
</dbReference>
<keyword evidence="4" id="KW-0862">Zinc</keyword>